<dbReference type="AlphaFoldDB" id="A0A1I7X7X8"/>
<reference evidence="2" key="1">
    <citation type="submission" date="2016-11" db="UniProtKB">
        <authorList>
            <consortium name="WormBaseParasite"/>
        </authorList>
    </citation>
    <scope>IDENTIFICATION</scope>
</reference>
<keyword evidence="1" id="KW-1185">Reference proteome</keyword>
<evidence type="ECO:0000313" key="1">
    <source>
        <dbReference type="Proteomes" id="UP000095283"/>
    </source>
</evidence>
<dbReference type="Proteomes" id="UP000095283">
    <property type="component" value="Unplaced"/>
</dbReference>
<evidence type="ECO:0000313" key="2">
    <source>
        <dbReference type="WBParaSite" id="Hba_13496"/>
    </source>
</evidence>
<sequence>MGSVWATVVALKKKMTVGRWPTMMINIRFEKIFFLTFVESIYYNFRKHISLDLGKYTTDSEYSTDEDID</sequence>
<organism evidence="1 2">
    <name type="scientific">Heterorhabditis bacteriophora</name>
    <name type="common">Entomopathogenic nematode worm</name>
    <dbReference type="NCBI Taxonomy" id="37862"/>
    <lineage>
        <taxon>Eukaryota</taxon>
        <taxon>Metazoa</taxon>
        <taxon>Ecdysozoa</taxon>
        <taxon>Nematoda</taxon>
        <taxon>Chromadorea</taxon>
        <taxon>Rhabditida</taxon>
        <taxon>Rhabditina</taxon>
        <taxon>Rhabditomorpha</taxon>
        <taxon>Strongyloidea</taxon>
        <taxon>Heterorhabditidae</taxon>
        <taxon>Heterorhabditis</taxon>
    </lineage>
</organism>
<protein>
    <submittedName>
        <fullName evidence="2">Ovule protein</fullName>
    </submittedName>
</protein>
<accession>A0A1I7X7X8</accession>
<name>A0A1I7X7X8_HETBA</name>
<proteinExistence type="predicted"/>
<dbReference type="WBParaSite" id="Hba_13496">
    <property type="protein sequence ID" value="Hba_13496"/>
    <property type="gene ID" value="Hba_13496"/>
</dbReference>